<protein>
    <recommendedName>
        <fullName evidence="4">Signal transduction histidine kinase dimerisation/phosphoacceptor domain-containing protein</fullName>
    </recommendedName>
</protein>
<dbReference type="InterPro" id="IPR036097">
    <property type="entry name" value="HisK_dim/P_sf"/>
</dbReference>
<comment type="caution">
    <text evidence="2">The sequence shown here is derived from an EMBL/GenBank/DDBJ whole genome shotgun (WGS) entry which is preliminary data.</text>
</comment>
<keyword evidence="1" id="KW-0472">Membrane</keyword>
<gene>
    <name evidence="2" type="ORF">LY11_02282</name>
</gene>
<dbReference type="EMBL" id="QLLR01000009">
    <property type="protein sequence ID" value="RAJ31053.1"/>
    <property type="molecule type" value="Genomic_DNA"/>
</dbReference>
<evidence type="ECO:0000313" key="3">
    <source>
        <dbReference type="Proteomes" id="UP000249754"/>
    </source>
</evidence>
<feature type="transmembrane region" description="Helical" evidence="1">
    <location>
        <begin position="73"/>
        <end position="93"/>
    </location>
</feature>
<dbReference type="AlphaFoldDB" id="A0A327SU60"/>
<dbReference type="Gene3D" id="1.10.287.130">
    <property type="match status" value="1"/>
</dbReference>
<evidence type="ECO:0008006" key="4">
    <source>
        <dbReference type="Google" id="ProtNLM"/>
    </source>
</evidence>
<evidence type="ECO:0000313" key="2">
    <source>
        <dbReference type="EMBL" id="RAJ31053.1"/>
    </source>
</evidence>
<dbReference type="SUPFAM" id="SSF47384">
    <property type="entry name" value="Homodimeric domain of signal transducing histidine kinase"/>
    <property type="match status" value="1"/>
</dbReference>
<reference evidence="2 3" key="1">
    <citation type="submission" date="2018-06" db="EMBL/GenBank/DDBJ databases">
        <title>Genomic Encyclopedia of Archaeal and Bacterial Type Strains, Phase II (KMG-II): from individual species to whole genera.</title>
        <authorList>
            <person name="Goeker M."/>
        </authorList>
    </citation>
    <scope>NUCLEOTIDE SEQUENCE [LARGE SCALE GENOMIC DNA]</scope>
    <source>
        <strain evidence="2 3">DSM 14825</strain>
    </source>
</reference>
<accession>A0A327SU60</accession>
<organism evidence="2 3">
    <name type="scientific">Pedobacter cryoconitis</name>
    <dbReference type="NCBI Taxonomy" id="188932"/>
    <lineage>
        <taxon>Bacteria</taxon>
        <taxon>Pseudomonadati</taxon>
        <taxon>Bacteroidota</taxon>
        <taxon>Sphingobacteriia</taxon>
        <taxon>Sphingobacteriales</taxon>
        <taxon>Sphingobacteriaceae</taxon>
        <taxon>Pedobacter</taxon>
    </lineage>
</organism>
<feature type="transmembrane region" description="Helical" evidence="1">
    <location>
        <begin position="42"/>
        <end position="61"/>
    </location>
</feature>
<evidence type="ECO:0000256" key="1">
    <source>
        <dbReference type="SAM" id="Phobius"/>
    </source>
</evidence>
<proteinExistence type="predicted"/>
<name>A0A327SU60_9SPHI</name>
<dbReference type="Proteomes" id="UP000249754">
    <property type="component" value="Unassembled WGS sequence"/>
</dbReference>
<dbReference type="GO" id="GO:0000155">
    <property type="term" value="F:phosphorelay sensor kinase activity"/>
    <property type="evidence" value="ECO:0007669"/>
    <property type="project" value="InterPro"/>
</dbReference>
<sequence>MLAAICLLLVCILDYLTPLHIGGIGIFYMASIPIVMQESKKTIIYIAALATVLITLNYLYFSTISPSPEWKIPINRIISVAGLWVTAVIAMNYKQLQHQLFSQRTDYTETLEEVIFITSHKVRNPVTNIVKIIELLEDDHLSEQNIKEMMQHLRKSAKDLEIATREMTDTISEKEYNKEILSLSA</sequence>
<keyword evidence="1" id="KW-0812">Transmembrane</keyword>
<keyword evidence="1" id="KW-1133">Transmembrane helix</keyword>